<gene>
    <name evidence="2" type="ORF">GALL_538920</name>
</gene>
<feature type="region of interest" description="Disordered" evidence="1">
    <location>
        <begin position="50"/>
        <end position="93"/>
    </location>
</feature>
<evidence type="ECO:0000313" key="2">
    <source>
        <dbReference type="EMBL" id="OIQ64557.1"/>
    </source>
</evidence>
<feature type="compositionally biased region" description="Polar residues" evidence="1">
    <location>
        <begin position="83"/>
        <end position="93"/>
    </location>
</feature>
<comment type="caution">
    <text evidence="2">The sequence shown here is derived from an EMBL/GenBank/DDBJ whole genome shotgun (WGS) entry which is preliminary data.</text>
</comment>
<organism evidence="2">
    <name type="scientific">mine drainage metagenome</name>
    <dbReference type="NCBI Taxonomy" id="410659"/>
    <lineage>
        <taxon>unclassified sequences</taxon>
        <taxon>metagenomes</taxon>
        <taxon>ecological metagenomes</taxon>
    </lineage>
</organism>
<sequence>MPASSTPRVVGTAALVGTKATSARSASIGDSAASVAASKMSMALLRSPASAAVTTGQSPGTRAATGVDEAIVPPPGNAIYRKSNPSARRSCSR</sequence>
<evidence type="ECO:0000256" key="1">
    <source>
        <dbReference type="SAM" id="MobiDB-lite"/>
    </source>
</evidence>
<reference evidence="2" key="1">
    <citation type="submission" date="2016-10" db="EMBL/GenBank/DDBJ databases">
        <title>Sequence of Gallionella enrichment culture.</title>
        <authorList>
            <person name="Poehlein A."/>
            <person name="Muehling M."/>
            <person name="Daniel R."/>
        </authorList>
    </citation>
    <scope>NUCLEOTIDE SEQUENCE</scope>
</reference>
<name>A0A1J5PLZ7_9ZZZZ</name>
<protein>
    <submittedName>
        <fullName evidence="2">Uncharacterized protein</fullName>
    </submittedName>
</protein>
<dbReference type="AlphaFoldDB" id="A0A1J5PLZ7"/>
<dbReference type="EMBL" id="MLJW01008021">
    <property type="protein sequence ID" value="OIQ64557.1"/>
    <property type="molecule type" value="Genomic_DNA"/>
</dbReference>
<proteinExistence type="predicted"/>
<accession>A0A1J5PLZ7</accession>